<proteinExistence type="predicted"/>
<evidence type="ECO:0000256" key="3">
    <source>
        <dbReference type="ARBA" id="ARBA00022833"/>
    </source>
</evidence>
<keyword evidence="9" id="KW-1185">Reference proteome</keyword>
<dbReference type="InterPro" id="IPR001841">
    <property type="entry name" value="Znf_RING"/>
</dbReference>
<organism evidence="8 9">
    <name type="scientific">Chaetoceros tenuissimus</name>
    <dbReference type="NCBI Taxonomy" id="426638"/>
    <lineage>
        <taxon>Eukaryota</taxon>
        <taxon>Sar</taxon>
        <taxon>Stramenopiles</taxon>
        <taxon>Ochrophyta</taxon>
        <taxon>Bacillariophyta</taxon>
        <taxon>Coscinodiscophyceae</taxon>
        <taxon>Chaetocerotophycidae</taxon>
        <taxon>Chaetocerotales</taxon>
        <taxon>Chaetocerotaceae</taxon>
        <taxon>Chaetoceros</taxon>
    </lineage>
</organism>
<evidence type="ECO:0000256" key="5">
    <source>
        <dbReference type="SAM" id="Coils"/>
    </source>
</evidence>
<dbReference type="Gene3D" id="3.30.40.10">
    <property type="entry name" value="Zinc/RING finger domain, C3HC4 (zinc finger)"/>
    <property type="match status" value="1"/>
</dbReference>
<dbReference type="InterPro" id="IPR027370">
    <property type="entry name" value="Znf-RING_euk"/>
</dbReference>
<feature type="region of interest" description="Disordered" evidence="6">
    <location>
        <begin position="1"/>
        <end position="35"/>
    </location>
</feature>
<evidence type="ECO:0000256" key="4">
    <source>
        <dbReference type="PROSITE-ProRule" id="PRU00175"/>
    </source>
</evidence>
<protein>
    <recommendedName>
        <fullName evidence="7">RING-type domain-containing protein</fullName>
    </recommendedName>
</protein>
<evidence type="ECO:0000313" key="9">
    <source>
        <dbReference type="Proteomes" id="UP001054902"/>
    </source>
</evidence>
<evidence type="ECO:0000313" key="8">
    <source>
        <dbReference type="EMBL" id="GFH56895.1"/>
    </source>
</evidence>
<reference evidence="8 9" key="1">
    <citation type="journal article" date="2021" name="Sci. Rep.">
        <title>The genome of the diatom Chaetoceros tenuissimus carries an ancient integrated fragment of an extant virus.</title>
        <authorList>
            <person name="Hongo Y."/>
            <person name="Kimura K."/>
            <person name="Takaki Y."/>
            <person name="Yoshida Y."/>
            <person name="Baba S."/>
            <person name="Kobayashi G."/>
            <person name="Nagasaki K."/>
            <person name="Hano T."/>
            <person name="Tomaru Y."/>
        </authorList>
    </citation>
    <scope>NUCLEOTIDE SEQUENCE [LARGE SCALE GENOMIC DNA]</scope>
    <source>
        <strain evidence="8 9">NIES-3715</strain>
    </source>
</reference>
<comment type="caution">
    <text evidence="8">The sequence shown here is derived from an EMBL/GenBank/DDBJ whole genome shotgun (WGS) entry which is preliminary data.</text>
</comment>
<feature type="domain" description="RING-type" evidence="7">
    <location>
        <begin position="350"/>
        <end position="394"/>
    </location>
</feature>
<dbReference type="PROSITE" id="PS00518">
    <property type="entry name" value="ZF_RING_1"/>
    <property type="match status" value="1"/>
</dbReference>
<keyword evidence="3" id="KW-0862">Zinc</keyword>
<evidence type="ECO:0000256" key="6">
    <source>
        <dbReference type="SAM" id="MobiDB-lite"/>
    </source>
</evidence>
<feature type="compositionally biased region" description="Basic and acidic residues" evidence="6">
    <location>
        <begin position="17"/>
        <end position="28"/>
    </location>
</feature>
<keyword evidence="5" id="KW-0175">Coiled coil</keyword>
<evidence type="ECO:0000256" key="1">
    <source>
        <dbReference type="ARBA" id="ARBA00022723"/>
    </source>
</evidence>
<dbReference type="AlphaFoldDB" id="A0AAD3D528"/>
<dbReference type="InterPro" id="IPR013083">
    <property type="entry name" value="Znf_RING/FYVE/PHD"/>
</dbReference>
<sequence length="419" mass="49079">MPSLDVIVKGTPTPSSKDGDLHEKESSDLRFTGTSADSTITITRSDLLQQDHNSKRVHSTDHDNIRVLKSVSGIPMQSKKMPDYSTVITPDVTPLKRKYDELLNQQHIDERLNEMKEEYDATITKKIQQLHKERQIRRRLEDRLSSQDLENDIALSKKNNKINSLVIELTRLDAKRKESDESLRKCAVRLREEETRNNEEKLHRDRLTEENTRLQMKVETLLEEEEKLTTWLSEEESRNNAEKVITNRLTEENTSMQMNVKKLLEEKEALTKTCKHLTVKSEILEKSSADLKQKAELKFDSYKKASENEKRSNKRKLESLTKENEELIQKLTTYEHLDKVISNTKEELECPICLERFTNPHVTKCGHRFCKRCIEEHIRQATKQKKEKTCPSCREPIVSKRDLRRDELITRVVDALFQE</sequence>
<gene>
    <name evidence="8" type="ORF">CTEN210_13371</name>
</gene>
<dbReference type="PANTHER" id="PTHR23327">
    <property type="entry name" value="RING FINGER PROTEIN 127"/>
    <property type="match status" value="1"/>
</dbReference>
<evidence type="ECO:0000256" key="2">
    <source>
        <dbReference type="ARBA" id="ARBA00022771"/>
    </source>
</evidence>
<keyword evidence="2 4" id="KW-0863">Zinc-finger</keyword>
<dbReference type="InterPro" id="IPR017907">
    <property type="entry name" value="Znf_RING_CS"/>
</dbReference>
<dbReference type="Proteomes" id="UP001054902">
    <property type="component" value="Unassembled WGS sequence"/>
</dbReference>
<accession>A0AAD3D528</accession>
<dbReference type="Pfam" id="PF13445">
    <property type="entry name" value="zf-RING_UBOX"/>
    <property type="match status" value="1"/>
</dbReference>
<dbReference type="SMART" id="SM00184">
    <property type="entry name" value="RING"/>
    <property type="match status" value="1"/>
</dbReference>
<dbReference type="PROSITE" id="PS50089">
    <property type="entry name" value="ZF_RING_2"/>
    <property type="match status" value="1"/>
</dbReference>
<keyword evidence="1" id="KW-0479">Metal-binding</keyword>
<name>A0AAD3D528_9STRA</name>
<evidence type="ECO:0000259" key="7">
    <source>
        <dbReference type="PROSITE" id="PS50089"/>
    </source>
</evidence>
<dbReference type="SUPFAM" id="SSF57850">
    <property type="entry name" value="RING/U-box"/>
    <property type="match status" value="1"/>
</dbReference>
<feature type="coiled-coil region" evidence="5">
    <location>
        <begin position="190"/>
        <end position="337"/>
    </location>
</feature>
<dbReference type="EMBL" id="BLLK01000057">
    <property type="protein sequence ID" value="GFH56895.1"/>
    <property type="molecule type" value="Genomic_DNA"/>
</dbReference>
<dbReference type="GO" id="GO:0008270">
    <property type="term" value="F:zinc ion binding"/>
    <property type="evidence" value="ECO:0007669"/>
    <property type="project" value="UniProtKB-KW"/>
</dbReference>